<evidence type="ECO:0000256" key="1">
    <source>
        <dbReference type="ARBA" id="ARBA00022448"/>
    </source>
</evidence>
<feature type="domain" description="CusB-like beta-barrel" evidence="3">
    <location>
        <begin position="222"/>
        <end position="293"/>
    </location>
</feature>
<reference evidence="6" key="1">
    <citation type="submission" date="2016-10" db="EMBL/GenBank/DDBJ databases">
        <title>Sequence of Gallionella enrichment culture.</title>
        <authorList>
            <person name="Poehlein A."/>
            <person name="Muehling M."/>
            <person name="Daniel R."/>
        </authorList>
    </citation>
    <scope>NUCLEOTIDE SEQUENCE</scope>
</reference>
<dbReference type="PANTHER" id="PTHR30097">
    <property type="entry name" value="CATION EFFLUX SYSTEM PROTEIN CUSB"/>
    <property type="match status" value="1"/>
</dbReference>
<evidence type="ECO:0000259" key="2">
    <source>
        <dbReference type="Pfam" id="PF25893"/>
    </source>
</evidence>
<dbReference type="Gene3D" id="2.40.30.170">
    <property type="match status" value="1"/>
</dbReference>
<dbReference type="PANTHER" id="PTHR30097:SF4">
    <property type="entry name" value="SLR6042 PROTEIN"/>
    <property type="match status" value="1"/>
</dbReference>
<accession>A0A1J5QKK2</accession>
<comment type="caution">
    <text evidence="6">The sequence shown here is derived from an EMBL/GenBank/DDBJ whole genome shotgun (WGS) entry which is preliminary data.</text>
</comment>
<evidence type="ECO:0000259" key="4">
    <source>
        <dbReference type="Pfam" id="PF25973"/>
    </source>
</evidence>
<dbReference type="Pfam" id="PF25973">
    <property type="entry name" value="BSH_CzcB"/>
    <property type="match status" value="1"/>
</dbReference>
<dbReference type="NCBIfam" id="TIGR01730">
    <property type="entry name" value="RND_mfp"/>
    <property type="match status" value="1"/>
</dbReference>
<gene>
    <name evidence="6" type="primary">czcB_12</name>
    <name evidence="6" type="ORF">GALL_341610</name>
</gene>
<proteinExistence type="predicted"/>
<dbReference type="InterPro" id="IPR058648">
    <property type="entry name" value="HH_CzcB-like"/>
</dbReference>
<dbReference type="Pfam" id="PF25893">
    <property type="entry name" value="HH_CzcB"/>
    <property type="match status" value="1"/>
</dbReference>
<feature type="domain" description="CzcB-like C-terminal circularly permuted SH3-like" evidence="5">
    <location>
        <begin position="302"/>
        <end position="361"/>
    </location>
</feature>
<dbReference type="InterPro" id="IPR058647">
    <property type="entry name" value="BSH_CzcB-like"/>
</dbReference>
<dbReference type="Gene3D" id="2.40.420.20">
    <property type="match status" value="1"/>
</dbReference>
<dbReference type="InterPro" id="IPR051909">
    <property type="entry name" value="MFP_Cation_Efflux"/>
</dbReference>
<dbReference type="EMBL" id="MLJW01000651">
    <property type="protein sequence ID" value="OIQ84030.1"/>
    <property type="molecule type" value="Genomic_DNA"/>
</dbReference>
<dbReference type="Gene3D" id="2.40.50.100">
    <property type="match status" value="1"/>
</dbReference>
<dbReference type="InterPro" id="IPR006143">
    <property type="entry name" value="RND_pump_MFP"/>
</dbReference>
<sequence>MNKNMNMNIATFVVLGMYAVIAFAGGGDVIAMTQKQQQALGIVVAPVSASSALSSNRLPGEITVPVGQERVVSAPQAGLVDALYVAAGQSVRKGQALAHITSTELVALQRDYLQALTQHRLARTTLERDAELYKDGIIAERRYLTTKSSHEELVALLAQRRQALKLAGMGEAAIARLESRGELTSGLTISAPIEGQVLEQMVTIGQRIDPAMPILRIGRLNPLWLEIHAPIEALGTVANGMSVRIPKYQAEGKVIAVIRNVNRNDQTMHVRAEITRNADKLSPGQFVEAEIVAEGVAGRQFSVPRNAVVRSGAESYVFVQTVTGFMPRKVGVASEQADRVVISGGLNGTEKVAVTGTVAIKAAWVGTGAE</sequence>
<dbReference type="SUPFAM" id="SSF111369">
    <property type="entry name" value="HlyD-like secretion proteins"/>
    <property type="match status" value="1"/>
</dbReference>
<dbReference type="InterPro" id="IPR058649">
    <property type="entry name" value="CzcB_C"/>
</dbReference>
<evidence type="ECO:0000313" key="6">
    <source>
        <dbReference type="EMBL" id="OIQ84030.1"/>
    </source>
</evidence>
<feature type="domain" description="CzcB-like alpha-helical hairpin" evidence="2">
    <location>
        <begin position="108"/>
        <end position="165"/>
    </location>
</feature>
<name>A0A1J5QKK2_9ZZZZ</name>
<organism evidence="6">
    <name type="scientific">mine drainage metagenome</name>
    <dbReference type="NCBI Taxonomy" id="410659"/>
    <lineage>
        <taxon>unclassified sequences</taxon>
        <taxon>metagenomes</taxon>
        <taxon>ecological metagenomes</taxon>
    </lineage>
</organism>
<dbReference type="Gene3D" id="1.10.287.470">
    <property type="entry name" value="Helix hairpin bin"/>
    <property type="match status" value="1"/>
</dbReference>
<feature type="domain" description="CzcB-like barrel-sandwich hybrid" evidence="4">
    <location>
        <begin position="71"/>
        <end position="217"/>
    </location>
</feature>
<dbReference type="AlphaFoldDB" id="A0A1J5QKK2"/>
<protein>
    <submittedName>
        <fullName evidence="6">Cobalt-zinc-cadmium resistance protein CzcB</fullName>
    </submittedName>
</protein>
<dbReference type="GO" id="GO:0016020">
    <property type="term" value="C:membrane"/>
    <property type="evidence" value="ECO:0007669"/>
    <property type="project" value="InterPro"/>
</dbReference>
<dbReference type="InterPro" id="IPR058792">
    <property type="entry name" value="Beta-barrel_RND_2"/>
</dbReference>
<evidence type="ECO:0000259" key="5">
    <source>
        <dbReference type="Pfam" id="PF25975"/>
    </source>
</evidence>
<keyword evidence="1" id="KW-0813">Transport</keyword>
<dbReference type="GO" id="GO:0022857">
    <property type="term" value="F:transmembrane transporter activity"/>
    <property type="evidence" value="ECO:0007669"/>
    <property type="project" value="InterPro"/>
</dbReference>
<dbReference type="Pfam" id="PF25954">
    <property type="entry name" value="Beta-barrel_RND_2"/>
    <property type="match status" value="1"/>
</dbReference>
<evidence type="ECO:0000259" key="3">
    <source>
        <dbReference type="Pfam" id="PF25954"/>
    </source>
</evidence>
<dbReference type="Pfam" id="PF25975">
    <property type="entry name" value="CzcB_C"/>
    <property type="match status" value="1"/>
</dbReference>